<feature type="transmembrane region" description="Helical" evidence="1">
    <location>
        <begin position="45"/>
        <end position="64"/>
    </location>
</feature>
<organism evidence="3 4">
    <name type="scientific">Parvibaculum lavamentivorans (strain DS-1 / DSM 13023 / NCIMB 13966)</name>
    <dbReference type="NCBI Taxonomy" id="402881"/>
    <lineage>
        <taxon>Bacteria</taxon>
        <taxon>Pseudomonadati</taxon>
        <taxon>Pseudomonadota</taxon>
        <taxon>Alphaproteobacteria</taxon>
        <taxon>Hyphomicrobiales</taxon>
        <taxon>Parvibaculaceae</taxon>
        <taxon>Parvibaculum</taxon>
    </lineage>
</organism>
<dbReference type="HOGENOM" id="CLU_160691_2_0_5"/>
<keyword evidence="1" id="KW-0472">Membrane</keyword>
<dbReference type="EMBL" id="CP000774">
    <property type="protein sequence ID" value="ABS63174.1"/>
    <property type="molecule type" value="Genomic_DNA"/>
</dbReference>
<dbReference type="eggNOG" id="COG3205">
    <property type="taxonomic scope" value="Bacteria"/>
</dbReference>
<keyword evidence="1" id="KW-1133">Transmembrane helix</keyword>
<dbReference type="Proteomes" id="UP000006377">
    <property type="component" value="Chromosome"/>
</dbReference>
<dbReference type="Pfam" id="PF09834">
    <property type="entry name" value="DUF2061"/>
    <property type="match status" value="1"/>
</dbReference>
<keyword evidence="4" id="KW-1185">Reference proteome</keyword>
<evidence type="ECO:0000313" key="4">
    <source>
        <dbReference type="Proteomes" id="UP000006377"/>
    </source>
</evidence>
<dbReference type="AlphaFoldDB" id="A7HTE1"/>
<dbReference type="InterPro" id="IPR018638">
    <property type="entry name" value="DUF2061_membrane"/>
</dbReference>
<accession>A7HTE1</accession>
<dbReference type="KEGG" id="pla:Plav_1555"/>
<name>A7HTE1_PARL1</name>
<evidence type="ECO:0000259" key="2">
    <source>
        <dbReference type="Pfam" id="PF09834"/>
    </source>
</evidence>
<sequence length="92" mass="10149">MRISRKSGFGRFRIMRDILKTISYGSLHFSVGFGVVYLLTGEVTIAAGVALIEPAVNTVVFYFHEKAWARFPAKALKGFGFPGRRQGPLQAA</sequence>
<keyword evidence="1" id="KW-0812">Transmembrane</keyword>
<proteinExistence type="predicted"/>
<feature type="domain" description="DUF2061" evidence="2">
    <location>
        <begin position="18"/>
        <end position="69"/>
    </location>
</feature>
<evidence type="ECO:0000256" key="1">
    <source>
        <dbReference type="SAM" id="Phobius"/>
    </source>
</evidence>
<reference evidence="3 4" key="1">
    <citation type="journal article" date="2011" name="Stand. Genomic Sci.">
        <title>Complete genome sequence of Parvibaculum lavamentivorans type strain (DS-1(T)).</title>
        <authorList>
            <person name="Schleheck D."/>
            <person name="Weiss M."/>
            <person name="Pitluck S."/>
            <person name="Bruce D."/>
            <person name="Land M.L."/>
            <person name="Han S."/>
            <person name="Saunders E."/>
            <person name="Tapia R."/>
            <person name="Detter C."/>
            <person name="Brettin T."/>
            <person name="Han J."/>
            <person name="Woyke T."/>
            <person name="Goodwin L."/>
            <person name="Pennacchio L."/>
            <person name="Nolan M."/>
            <person name="Cook A.M."/>
            <person name="Kjelleberg S."/>
            <person name="Thomas T."/>
        </authorList>
    </citation>
    <scope>NUCLEOTIDE SEQUENCE [LARGE SCALE GENOMIC DNA]</scope>
    <source>
        <strain evidence="4">DS-1 / DSM 13023 / NCIMB 13966</strain>
    </source>
</reference>
<evidence type="ECO:0000313" key="3">
    <source>
        <dbReference type="EMBL" id="ABS63174.1"/>
    </source>
</evidence>
<protein>
    <submittedName>
        <fullName evidence="3">Membrane protein-like protein</fullName>
    </submittedName>
</protein>
<gene>
    <name evidence="3" type="ordered locus">Plav_1555</name>
</gene>
<feature type="transmembrane region" description="Helical" evidence="1">
    <location>
        <begin position="21"/>
        <end position="39"/>
    </location>
</feature>